<reference evidence="3" key="3">
    <citation type="submission" date="2020-05" db="EMBL/GenBank/DDBJ databases">
        <title>Complete genome sequence of Bradyrhizobium diazoefficiens XF4 isolated from soybean nodule.</title>
        <authorList>
            <person name="Noda R."/>
            <person name="Kakizaki K."/>
            <person name="Minamisawa K."/>
        </authorList>
    </citation>
    <scope>NUCLEOTIDE SEQUENCE</scope>
    <source>
        <strain evidence="3">XF4</strain>
    </source>
</reference>
<evidence type="ECO:0000313" key="3">
    <source>
        <dbReference type="EMBL" id="BCE48512.1"/>
    </source>
</evidence>
<dbReference type="EMBL" id="AP023094">
    <property type="protein sequence ID" value="BCE48512.1"/>
    <property type="molecule type" value="Genomic_DNA"/>
</dbReference>
<feature type="compositionally biased region" description="Basic and acidic residues" evidence="1">
    <location>
        <begin position="26"/>
        <end position="66"/>
    </location>
</feature>
<organism evidence="2">
    <name type="scientific">Bradyrhizobium diazoefficiens</name>
    <dbReference type="NCBI Taxonomy" id="1355477"/>
    <lineage>
        <taxon>Bacteria</taxon>
        <taxon>Pseudomonadati</taxon>
        <taxon>Pseudomonadota</taxon>
        <taxon>Alphaproteobacteria</taxon>
        <taxon>Hyphomicrobiales</taxon>
        <taxon>Nitrobacteraceae</taxon>
        <taxon>Bradyrhizobium</taxon>
    </lineage>
</organism>
<evidence type="ECO:0000256" key="1">
    <source>
        <dbReference type="SAM" id="MobiDB-lite"/>
    </source>
</evidence>
<proteinExistence type="predicted"/>
<evidence type="ECO:0000313" key="2">
    <source>
        <dbReference type="EMBL" id="BCE22247.1"/>
    </source>
</evidence>
<accession>A0A809X418</accession>
<dbReference type="EMBL" id="AP023091">
    <property type="protein sequence ID" value="BCE22247.1"/>
    <property type="molecule type" value="Genomic_DNA"/>
</dbReference>
<evidence type="ECO:0000313" key="4">
    <source>
        <dbReference type="EMBL" id="BCE92028.1"/>
    </source>
</evidence>
<sequence>MGQLIDDSDYIPFEPFRSGPSTRRARPGEIEQVKDTIRRIKERRRAREAAKGIEHEDHHHTDRAAADDGGVG</sequence>
<dbReference type="AlphaFoldDB" id="A0A809X418"/>
<gene>
    <name evidence="4" type="ORF">XF10B_48260</name>
    <name evidence="2" type="ORF">XF1B_49280</name>
    <name evidence="3" type="ORF">XF4B_48610</name>
</gene>
<name>A0A809X418_9BRAD</name>
<dbReference type="EMBL" id="AP023099">
    <property type="protein sequence ID" value="BCE92028.1"/>
    <property type="molecule type" value="Genomic_DNA"/>
</dbReference>
<feature type="region of interest" description="Disordered" evidence="1">
    <location>
        <begin position="1"/>
        <end position="72"/>
    </location>
</feature>
<reference evidence="4" key="2">
    <citation type="submission" date="2020-05" db="EMBL/GenBank/DDBJ databases">
        <title>Complete genome sequence of Bradyrhizobium diazoefficiens XF10 isolated from soybean nodule.</title>
        <authorList>
            <person name="Noda R."/>
            <person name="Kakizaki K."/>
            <person name="Minamisawa K."/>
        </authorList>
    </citation>
    <scope>NUCLEOTIDE SEQUENCE</scope>
    <source>
        <strain evidence="4">XF10</strain>
    </source>
</reference>
<protein>
    <submittedName>
        <fullName evidence="2">Uncharacterized protein</fullName>
    </submittedName>
</protein>
<reference evidence="2" key="1">
    <citation type="submission" date="2020-05" db="EMBL/GenBank/DDBJ databases">
        <title>Complete genome sequence of Bradyrhizobium diazoefficiens XF1 isolated from soybean nodule.</title>
        <authorList>
            <person name="Noda R."/>
            <person name="Kakizaki K."/>
            <person name="Minamisawa K."/>
        </authorList>
    </citation>
    <scope>NUCLEOTIDE SEQUENCE</scope>
    <source>
        <strain evidence="2">XF1</strain>
    </source>
</reference>